<accession>A0A9N8HV98</accession>
<protein>
    <submittedName>
        <fullName evidence="1">Uncharacterized protein</fullName>
    </submittedName>
</protein>
<dbReference type="EMBL" id="CAICTM010001950">
    <property type="protein sequence ID" value="CAB9527171.1"/>
    <property type="molecule type" value="Genomic_DNA"/>
</dbReference>
<evidence type="ECO:0000313" key="2">
    <source>
        <dbReference type="Proteomes" id="UP001153069"/>
    </source>
</evidence>
<evidence type="ECO:0000313" key="1">
    <source>
        <dbReference type="EMBL" id="CAB9527171.1"/>
    </source>
</evidence>
<proteinExistence type="predicted"/>
<keyword evidence="2" id="KW-1185">Reference proteome</keyword>
<sequence>MIRHTAALLPRRTLAKALTARAFVTKSPGPDPLEVLRKECVNRRLCTVEGYRAPGVHWVFSVAMTPRDSDAAPNLRTIGIQRVSPAGIDFVMKKGCKTATAIAEEHPLAILYSQGKYAPGQSAEQWRGEGVCKSLPLQELLDVLPHYTLTGMLVSKRIEKEALEADDDSRGDVSVDRLALMNRSHVTELTQKTRLELENNEVSEEELEKSIQAFRFLPDRLERMHGGPDSILWERWEWLRSASAAESEGAIPWNDPMHLLPH</sequence>
<gene>
    <name evidence="1" type="ORF">SEMRO_1952_G307460.1</name>
</gene>
<name>A0A9N8HV98_9STRA</name>
<comment type="caution">
    <text evidence="1">The sequence shown here is derived from an EMBL/GenBank/DDBJ whole genome shotgun (WGS) entry which is preliminary data.</text>
</comment>
<reference evidence="1" key="1">
    <citation type="submission" date="2020-06" db="EMBL/GenBank/DDBJ databases">
        <authorList>
            <consortium name="Plant Systems Biology data submission"/>
        </authorList>
    </citation>
    <scope>NUCLEOTIDE SEQUENCE</scope>
    <source>
        <strain evidence="1">D6</strain>
    </source>
</reference>
<dbReference type="AlphaFoldDB" id="A0A9N8HV98"/>
<dbReference type="OrthoDB" id="43073at2759"/>
<dbReference type="Proteomes" id="UP001153069">
    <property type="component" value="Unassembled WGS sequence"/>
</dbReference>
<organism evidence="1 2">
    <name type="scientific">Seminavis robusta</name>
    <dbReference type="NCBI Taxonomy" id="568900"/>
    <lineage>
        <taxon>Eukaryota</taxon>
        <taxon>Sar</taxon>
        <taxon>Stramenopiles</taxon>
        <taxon>Ochrophyta</taxon>
        <taxon>Bacillariophyta</taxon>
        <taxon>Bacillariophyceae</taxon>
        <taxon>Bacillariophycidae</taxon>
        <taxon>Naviculales</taxon>
        <taxon>Naviculaceae</taxon>
        <taxon>Seminavis</taxon>
    </lineage>
</organism>